<dbReference type="Gene3D" id="3.40.50.150">
    <property type="entry name" value="Vaccinia Virus protein VP39"/>
    <property type="match status" value="1"/>
</dbReference>
<dbReference type="InterPro" id="IPR031341">
    <property type="entry name" value="Methyltr_RsmF_N"/>
</dbReference>
<dbReference type="PANTHER" id="PTHR22807">
    <property type="entry name" value="NOP2 YEAST -RELATED NOL1/NOP2/FMU SUN DOMAIN-CONTAINING"/>
    <property type="match status" value="1"/>
</dbReference>
<proteinExistence type="inferred from homology"/>
<name>A0A9D0ZYI8_9FIRM</name>
<dbReference type="Gene3D" id="2.30.130.60">
    <property type="match status" value="1"/>
</dbReference>
<dbReference type="Pfam" id="PF17125">
    <property type="entry name" value="Methyltr_RsmF_N"/>
    <property type="match status" value="1"/>
</dbReference>
<sequence length="525" mass="59861">MISLPREFEEKMERILGEEYKDFRGSFLLPRKFGLRVNRSKISAEKLKELSGFHLTPIPWIDNGFYYEECDRPSRHPFYYAGLYYLQEPSAMTPANVLPIEPGDRVLDLCAAPGGKTTELGAKLQGSGFLAANDISGPRCRALLKNVEVFGIPNSLLLNEVPAKIAGIFPEFFDKILVDAPCSGEGMFRKDPDAARVWNPAKPIECARMQREILTQAVRMLRPGGLLLYSTCTFSPEEDEQMAGWLLANHPELSLEEIPWYEGFDRGRPKLCLPPWIPGELGEIPLDDSRRGSLERCVRIWPHRMGGEGHFLAMFRKEETDSRKSGMDSTSGMGDSQDLGSYSQKPNEAAGDWQASDRGTRRSRKSKSAEIRKEPRRDRTAPKGHLIKEDRRILEEFLANFRREFPMDRIEVRKGQVYCVPKESADVKGMVFVRNGLYMGEIRKNRFEPSQALASCLKMEDYRQCIDLPPEDERIVRYLKGETIEVDGEEGKGWYLLCVSGFPLGWGRLNNGILKNKYLLSWRMN</sequence>
<reference evidence="10" key="2">
    <citation type="journal article" date="2021" name="PeerJ">
        <title>Extensive microbial diversity within the chicken gut microbiome revealed by metagenomics and culture.</title>
        <authorList>
            <person name="Gilroy R."/>
            <person name="Ravi A."/>
            <person name="Getino M."/>
            <person name="Pursley I."/>
            <person name="Horton D.L."/>
            <person name="Alikhan N.F."/>
            <person name="Baker D."/>
            <person name="Gharbi K."/>
            <person name="Hall N."/>
            <person name="Watson M."/>
            <person name="Adriaenssens E.M."/>
            <person name="Foster-Nyarko E."/>
            <person name="Jarju S."/>
            <person name="Secka A."/>
            <person name="Antonio M."/>
            <person name="Oren A."/>
            <person name="Chaudhuri R.R."/>
            <person name="La Ragione R."/>
            <person name="Hildebrand F."/>
            <person name="Pallen M.J."/>
        </authorList>
    </citation>
    <scope>NUCLEOTIDE SEQUENCE</scope>
    <source>
        <strain evidence="10">ChiSjej3B21-11622</strain>
    </source>
</reference>
<feature type="binding site" evidence="7">
    <location>
        <position position="179"/>
    </location>
    <ligand>
        <name>S-adenosyl-L-methionine</name>
        <dbReference type="ChEBI" id="CHEBI:59789"/>
    </ligand>
</feature>
<dbReference type="Pfam" id="PF13636">
    <property type="entry name" value="Methyltranf_PUA"/>
    <property type="match status" value="1"/>
</dbReference>
<dbReference type="InterPro" id="IPR031340">
    <property type="entry name" value="RsmF_methylt_CI"/>
</dbReference>
<reference evidence="10" key="1">
    <citation type="submission" date="2020-10" db="EMBL/GenBank/DDBJ databases">
        <authorList>
            <person name="Gilroy R."/>
        </authorList>
    </citation>
    <scope>NUCLEOTIDE SEQUENCE</scope>
    <source>
        <strain evidence="10">ChiSjej3B21-11622</strain>
    </source>
</reference>
<dbReference type="SUPFAM" id="SSF53335">
    <property type="entry name" value="S-adenosyl-L-methionine-dependent methyltransferases"/>
    <property type="match status" value="1"/>
</dbReference>
<evidence type="ECO:0000256" key="2">
    <source>
        <dbReference type="ARBA" id="ARBA00022490"/>
    </source>
</evidence>
<keyword evidence="2" id="KW-0963">Cytoplasm</keyword>
<dbReference type="CDD" id="cd02440">
    <property type="entry name" value="AdoMet_MTases"/>
    <property type="match status" value="1"/>
</dbReference>
<keyword evidence="3 7" id="KW-0489">Methyltransferase</keyword>
<keyword evidence="6 7" id="KW-0694">RNA-binding</keyword>
<evidence type="ECO:0000313" key="10">
    <source>
        <dbReference type="EMBL" id="HIQ97170.1"/>
    </source>
</evidence>
<evidence type="ECO:0000256" key="6">
    <source>
        <dbReference type="ARBA" id="ARBA00022884"/>
    </source>
</evidence>
<dbReference type="Proteomes" id="UP000886886">
    <property type="component" value="Unassembled WGS sequence"/>
</dbReference>
<feature type="binding site" evidence="7">
    <location>
        <position position="134"/>
    </location>
    <ligand>
        <name>S-adenosyl-L-methionine</name>
        <dbReference type="ChEBI" id="CHEBI:59789"/>
    </ligand>
</feature>
<dbReference type="InterPro" id="IPR029063">
    <property type="entry name" value="SAM-dependent_MTases_sf"/>
</dbReference>
<dbReference type="InterPro" id="IPR023267">
    <property type="entry name" value="RCMT"/>
</dbReference>
<evidence type="ECO:0000256" key="5">
    <source>
        <dbReference type="ARBA" id="ARBA00022691"/>
    </source>
</evidence>
<feature type="compositionally biased region" description="Basic and acidic residues" evidence="8">
    <location>
        <begin position="367"/>
        <end position="385"/>
    </location>
</feature>
<evidence type="ECO:0000256" key="4">
    <source>
        <dbReference type="ARBA" id="ARBA00022679"/>
    </source>
</evidence>
<dbReference type="GO" id="GO:0003723">
    <property type="term" value="F:RNA binding"/>
    <property type="evidence" value="ECO:0007669"/>
    <property type="project" value="UniProtKB-UniRule"/>
</dbReference>
<evidence type="ECO:0000256" key="3">
    <source>
        <dbReference type="ARBA" id="ARBA00022603"/>
    </source>
</evidence>
<evidence type="ECO:0000256" key="8">
    <source>
        <dbReference type="SAM" id="MobiDB-lite"/>
    </source>
</evidence>
<dbReference type="PANTHER" id="PTHR22807:SF30">
    <property type="entry name" value="28S RRNA (CYTOSINE(4447)-C(5))-METHYLTRANSFERASE-RELATED"/>
    <property type="match status" value="1"/>
</dbReference>
<dbReference type="PROSITE" id="PS01153">
    <property type="entry name" value="NOL1_NOP2_SUN"/>
    <property type="match status" value="1"/>
</dbReference>
<dbReference type="Gene3D" id="3.30.70.1170">
    <property type="entry name" value="Sun protein, domain 3"/>
    <property type="match status" value="1"/>
</dbReference>
<feature type="active site" description="Nucleophile" evidence="7">
    <location>
        <position position="232"/>
    </location>
</feature>
<gene>
    <name evidence="10" type="ORF">IAB26_11480</name>
</gene>
<feature type="compositionally biased region" description="Low complexity" evidence="8">
    <location>
        <begin position="327"/>
        <end position="336"/>
    </location>
</feature>
<dbReference type="InterPro" id="IPR027391">
    <property type="entry name" value="Nol1_Nop2_Fmu_2"/>
</dbReference>
<feature type="binding site" evidence="7">
    <location>
        <begin position="110"/>
        <end position="116"/>
    </location>
    <ligand>
        <name>S-adenosyl-L-methionine</name>
        <dbReference type="ChEBI" id="CHEBI:59789"/>
    </ligand>
</feature>
<feature type="domain" description="SAM-dependent MTase RsmB/NOP-type" evidence="9">
    <location>
        <begin position="18"/>
        <end position="318"/>
    </location>
</feature>
<dbReference type="InterPro" id="IPR049560">
    <property type="entry name" value="MeTrfase_RsmB-F_NOP2_cat"/>
</dbReference>
<accession>A0A9D0ZYI8</accession>
<comment type="caution">
    <text evidence="7">Lacks conserved residue(s) required for the propagation of feature annotation.</text>
</comment>
<dbReference type="Pfam" id="PF17126">
    <property type="entry name" value="RsmF_methylt_CI"/>
    <property type="match status" value="1"/>
</dbReference>
<evidence type="ECO:0000259" key="9">
    <source>
        <dbReference type="PROSITE" id="PS51686"/>
    </source>
</evidence>
<protein>
    <submittedName>
        <fullName evidence="10">RsmB/NOP family class I SAM-dependent RNA methyltransferase</fullName>
    </submittedName>
</protein>
<dbReference type="CDD" id="cd21147">
    <property type="entry name" value="RsmF_methylt_CTD1"/>
    <property type="match status" value="1"/>
</dbReference>
<dbReference type="GO" id="GO:0001510">
    <property type="term" value="P:RNA methylation"/>
    <property type="evidence" value="ECO:0007669"/>
    <property type="project" value="InterPro"/>
</dbReference>
<comment type="similarity">
    <text evidence="1 7">Belongs to the class I-like SAM-binding methyltransferase superfamily. RsmB/NOP family.</text>
</comment>
<evidence type="ECO:0000256" key="1">
    <source>
        <dbReference type="ARBA" id="ARBA00007494"/>
    </source>
</evidence>
<dbReference type="Pfam" id="PF01189">
    <property type="entry name" value="Methyltr_RsmB-F"/>
    <property type="match status" value="1"/>
</dbReference>
<dbReference type="InterPro" id="IPR018314">
    <property type="entry name" value="RsmB/NOL1/NOP2-like_CS"/>
</dbReference>
<evidence type="ECO:0000256" key="7">
    <source>
        <dbReference type="PROSITE-ProRule" id="PRU01023"/>
    </source>
</evidence>
<evidence type="ECO:0000313" key="11">
    <source>
        <dbReference type="Proteomes" id="UP000886886"/>
    </source>
</evidence>
<feature type="region of interest" description="Disordered" evidence="8">
    <location>
        <begin position="319"/>
        <end position="385"/>
    </location>
</feature>
<dbReference type="PROSITE" id="PS51686">
    <property type="entry name" value="SAM_MT_RSMB_NOP"/>
    <property type="match status" value="1"/>
</dbReference>
<organism evidence="10 11">
    <name type="scientific">Candidatus Limivivens merdigallinarum</name>
    <dbReference type="NCBI Taxonomy" id="2840859"/>
    <lineage>
        <taxon>Bacteria</taxon>
        <taxon>Bacillati</taxon>
        <taxon>Bacillota</taxon>
        <taxon>Clostridia</taxon>
        <taxon>Lachnospirales</taxon>
        <taxon>Lachnospiraceae</taxon>
        <taxon>Lachnospiraceae incertae sedis</taxon>
        <taxon>Candidatus Limivivens</taxon>
    </lineage>
</organism>
<dbReference type="PRINTS" id="PR02008">
    <property type="entry name" value="RCMTFAMILY"/>
</dbReference>
<dbReference type="AlphaFoldDB" id="A0A9D0ZYI8"/>
<dbReference type="GO" id="GO:0008173">
    <property type="term" value="F:RNA methyltransferase activity"/>
    <property type="evidence" value="ECO:0007669"/>
    <property type="project" value="InterPro"/>
</dbReference>
<keyword evidence="4 7" id="KW-0808">Transferase</keyword>
<comment type="caution">
    <text evidence="10">The sequence shown here is derived from an EMBL/GenBank/DDBJ whole genome shotgun (WGS) entry which is preliminary data.</text>
</comment>
<keyword evidence="5 7" id="KW-0949">S-adenosyl-L-methionine</keyword>
<dbReference type="InterPro" id="IPR001678">
    <property type="entry name" value="MeTrfase_RsmB-F_NOP2_dom"/>
</dbReference>
<dbReference type="EMBL" id="DVFT01000169">
    <property type="protein sequence ID" value="HIQ97170.1"/>
    <property type="molecule type" value="Genomic_DNA"/>
</dbReference>